<evidence type="ECO:0000256" key="12">
    <source>
        <dbReference type="SAM" id="MobiDB-lite"/>
    </source>
</evidence>
<dbReference type="SMART" id="SM00389">
    <property type="entry name" value="HOX"/>
    <property type="match status" value="1"/>
</dbReference>
<evidence type="ECO:0000256" key="1">
    <source>
        <dbReference type="ARBA" id="ARBA00003263"/>
    </source>
</evidence>
<reference evidence="14" key="1">
    <citation type="submission" date="2014-08" db="EMBL/GenBank/DDBJ databases">
        <authorList>
            <person name="Senf B."/>
            <person name="Petzold A."/>
            <person name="Downie B.R."/>
            <person name="Koch P."/>
            <person name="Platzer M."/>
        </authorList>
    </citation>
    <scope>NUCLEOTIDE SEQUENCE [LARGE SCALE GENOMIC DNA]</scope>
    <source>
        <strain evidence="14">GRZ</strain>
    </source>
</reference>
<gene>
    <name evidence="14" type="primary">HOXA7</name>
</gene>
<feature type="compositionally biased region" description="Basic and acidic residues" evidence="12">
    <location>
        <begin position="189"/>
        <end position="202"/>
    </location>
</feature>
<dbReference type="AlphaFoldDB" id="A0A8C6KW71"/>
<evidence type="ECO:0000313" key="15">
    <source>
        <dbReference type="Proteomes" id="UP000694548"/>
    </source>
</evidence>
<keyword evidence="4" id="KW-0217">Developmental protein</keyword>
<evidence type="ECO:0000256" key="7">
    <source>
        <dbReference type="ARBA" id="ARBA00023155"/>
    </source>
</evidence>
<dbReference type="InterPro" id="IPR017970">
    <property type="entry name" value="Homeobox_CS"/>
</dbReference>
<dbReference type="GeneTree" id="ENSGT00940000161013"/>
<comment type="function">
    <text evidence="1">Sequence-specific transcription factor which is part of a developmental regulatory system that provides cells with specific positional identities on the anterior-posterior axis.</text>
</comment>
<keyword evidence="5" id="KW-0805">Transcription regulation</keyword>
<evidence type="ECO:0000313" key="14">
    <source>
        <dbReference type="Ensembl" id="ENSNFUP00015011904.1"/>
    </source>
</evidence>
<comment type="similarity">
    <text evidence="3">Belongs to the Antp homeobox family.</text>
</comment>
<dbReference type="PROSITE" id="PS50071">
    <property type="entry name" value="HOMEOBOX_2"/>
    <property type="match status" value="1"/>
</dbReference>
<evidence type="ECO:0000259" key="13">
    <source>
        <dbReference type="PROSITE" id="PS50071"/>
    </source>
</evidence>
<dbReference type="PROSITE" id="PS00027">
    <property type="entry name" value="HOMEOBOX_1"/>
    <property type="match status" value="1"/>
</dbReference>
<proteinExistence type="inferred from homology"/>
<dbReference type="PRINTS" id="PR00024">
    <property type="entry name" value="HOMEOBOX"/>
</dbReference>
<feature type="domain" description="Homeobox" evidence="13">
    <location>
        <begin position="129"/>
        <end position="189"/>
    </location>
</feature>
<dbReference type="GO" id="GO:0000981">
    <property type="term" value="F:DNA-binding transcription factor activity, RNA polymerase II-specific"/>
    <property type="evidence" value="ECO:0007669"/>
    <property type="project" value="InterPro"/>
</dbReference>
<evidence type="ECO:0000256" key="8">
    <source>
        <dbReference type="ARBA" id="ARBA00023163"/>
    </source>
</evidence>
<dbReference type="CDD" id="cd00086">
    <property type="entry name" value="homeodomain"/>
    <property type="match status" value="1"/>
</dbReference>
<dbReference type="SUPFAM" id="SSF46689">
    <property type="entry name" value="Homeodomain-like"/>
    <property type="match status" value="1"/>
</dbReference>
<accession>A0A8C6KW71</accession>
<evidence type="ECO:0000256" key="4">
    <source>
        <dbReference type="ARBA" id="ARBA00022473"/>
    </source>
</evidence>
<dbReference type="PANTHER" id="PTHR45659:SF10">
    <property type="entry name" value="HOMEOBOX PROTEIN HOX-A5"/>
    <property type="match status" value="1"/>
</dbReference>
<dbReference type="Gene3D" id="1.10.10.60">
    <property type="entry name" value="Homeodomain-like"/>
    <property type="match status" value="1"/>
</dbReference>
<keyword evidence="6 10" id="KW-0238">DNA-binding</keyword>
<keyword evidence="7 10" id="KW-0371">Homeobox</keyword>
<dbReference type="PANTHER" id="PTHR45659">
    <property type="entry name" value="HOMEOBOX PROTEIN HOX"/>
    <property type="match status" value="1"/>
</dbReference>
<dbReference type="Pfam" id="PF00046">
    <property type="entry name" value="Homeodomain"/>
    <property type="match status" value="1"/>
</dbReference>
<dbReference type="InterPro" id="IPR050296">
    <property type="entry name" value="Antp_homeobox"/>
</dbReference>
<sequence length="225" mass="25196">MSSCSSYYVDSLLCNPAAGTSLFPNSEHASACSAIGPNGQGLGSARTAATAITFAPSLTGVYSLSNALQSRPVFTPGYGPGQDTHTHRCSPFDQACHFSDSCCHPGPGPLSSPPDKQHRMYPWMWASGTHRKRGRQTYSRYQTLELEKEFHSSRYLTRRRRIEIAHALCLSERQIKIWFQNRRMKWKKDHKEPNQLEEKLEDVQAESEPGGSASAEKTEKEQEMD</sequence>
<dbReference type="FunFam" id="1.10.10.60:FF:000017">
    <property type="entry name" value="Homeobox protein antennapedia"/>
    <property type="match status" value="1"/>
</dbReference>
<keyword evidence="9 10" id="KW-0539">Nucleus</keyword>
<dbReference type="InterPro" id="IPR009057">
    <property type="entry name" value="Homeodomain-like_sf"/>
</dbReference>
<feature type="DNA-binding region" description="Homeobox" evidence="10">
    <location>
        <begin position="131"/>
        <end position="190"/>
    </location>
</feature>
<protein>
    <submittedName>
        <fullName evidence="14">Homeobox A7</fullName>
    </submittedName>
</protein>
<dbReference type="GO" id="GO:0009952">
    <property type="term" value="P:anterior/posterior pattern specification"/>
    <property type="evidence" value="ECO:0007669"/>
    <property type="project" value="TreeGrafter"/>
</dbReference>
<evidence type="ECO:0000256" key="5">
    <source>
        <dbReference type="ARBA" id="ARBA00023015"/>
    </source>
</evidence>
<keyword evidence="15" id="KW-1185">Reference proteome</keyword>
<evidence type="ECO:0000256" key="10">
    <source>
        <dbReference type="PROSITE-ProRule" id="PRU00108"/>
    </source>
</evidence>
<reference evidence="14" key="2">
    <citation type="submission" date="2025-08" db="UniProtKB">
        <authorList>
            <consortium name="Ensembl"/>
        </authorList>
    </citation>
    <scope>IDENTIFICATION</scope>
</reference>
<evidence type="ECO:0000256" key="3">
    <source>
        <dbReference type="ARBA" id="ARBA00009107"/>
    </source>
</evidence>
<dbReference type="Ensembl" id="ENSNFUT00015012516.1">
    <property type="protein sequence ID" value="ENSNFUP00015011904.1"/>
    <property type="gene ID" value="ENSNFUG00015005885.1"/>
</dbReference>
<evidence type="ECO:0000256" key="11">
    <source>
        <dbReference type="RuleBase" id="RU000682"/>
    </source>
</evidence>
<feature type="region of interest" description="Disordered" evidence="12">
    <location>
        <begin position="188"/>
        <end position="225"/>
    </location>
</feature>
<organism evidence="14 15">
    <name type="scientific">Nothobranchius furzeri</name>
    <name type="common">Turquoise killifish</name>
    <dbReference type="NCBI Taxonomy" id="105023"/>
    <lineage>
        <taxon>Eukaryota</taxon>
        <taxon>Metazoa</taxon>
        <taxon>Chordata</taxon>
        <taxon>Craniata</taxon>
        <taxon>Vertebrata</taxon>
        <taxon>Euteleostomi</taxon>
        <taxon>Actinopterygii</taxon>
        <taxon>Neopterygii</taxon>
        <taxon>Teleostei</taxon>
        <taxon>Neoteleostei</taxon>
        <taxon>Acanthomorphata</taxon>
        <taxon>Ovalentaria</taxon>
        <taxon>Atherinomorphae</taxon>
        <taxon>Cyprinodontiformes</taxon>
        <taxon>Nothobranchiidae</taxon>
        <taxon>Nothobranchius</taxon>
    </lineage>
</organism>
<dbReference type="InterPro" id="IPR001356">
    <property type="entry name" value="HD"/>
</dbReference>
<evidence type="ECO:0000256" key="9">
    <source>
        <dbReference type="ARBA" id="ARBA00023242"/>
    </source>
</evidence>
<dbReference type="GO" id="GO:0005634">
    <property type="term" value="C:nucleus"/>
    <property type="evidence" value="ECO:0007669"/>
    <property type="project" value="UniProtKB-SubCell"/>
</dbReference>
<comment type="subcellular location">
    <subcellularLocation>
        <location evidence="2 10 11">Nucleus</location>
    </subcellularLocation>
</comment>
<evidence type="ECO:0000256" key="6">
    <source>
        <dbReference type="ARBA" id="ARBA00023125"/>
    </source>
</evidence>
<dbReference type="Proteomes" id="UP000694548">
    <property type="component" value="Chromosome sgr09"/>
</dbReference>
<reference evidence="14" key="3">
    <citation type="submission" date="2025-09" db="UniProtKB">
        <authorList>
            <consortium name="Ensembl"/>
        </authorList>
    </citation>
    <scope>IDENTIFICATION</scope>
</reference>
<dbReference type="GO" id="GO:0000978">
    <property type="term" value="F:RNA polymerase II cis-regulatory region sequence-specific DNA binding"/>
    <property type="evidence" value="ECO:0007669"/>
    <property type="project" value="TreeGrafter"/>
</dbReference>
<evidence type="ECO:0000256" key="2">
    <source>
        <dbReference type="ARBA" id="ARBA00004123"/>
    </source>
</evidence>
<dbReference type="InterPro" id="IPR020479">
    <property type="entry name" value="HD_metazoa"/>
</dbReference>
<feature type="compositionally biased region" description="Basic and acidic residues" evidence="12">
    <location>
        <begin position="216"/>
        <end position="225"/>
    </location>
</feature>
<keyword evidence="8" id="KW-0804">Transcription</keyword>
<name>A0A8C6KW71_NOTFU</name>